<dbReference type="GO" id="GO:0019693">
    <property type="term" value="P:ribose phosphate metabolic process"/>
    <property type="evidence" value="ECO:0007669"/>
    <property type="project" value="TreeGrafter"/>
</dbReference>
<dbReference type="STRING" id="2018661.A0A2A2LCP8"/>
<gene>
    <name evidence="4" type="ORF">WR25_19578</name>
</gene>
<protein>
    <recommendedName>
        <fullName evidence="3">Nudix hydrolase domain-containing protein</fullName>
    </recommendedName>
</protein>
<comment type="caution">
    <text evidence="4">The sequence shown here is derived from an EMBL/GenBank/DDBJ whole genome shotgun (WGS) entry which is preliminary data.</text>
</comment>
<accession>A0A2A2LCP8</accession>
<keyword evidence="1" id="KW-0378">Hydrolase</keyword>
<dbReference type="InterPro" id="IPR020084">
    <property type="entry name" value="NUDIX_hydrolase_CS"/>
</dbReference>
<dbReference type="GO" id="GO:0005634">
    <property type="term" value="C:nucleus"/>
    <property type="evidence" value="ECO:0007669"/>
    <property type="project" value="TreeGrafter"/>
</dbReference>
<evidence type="ECO:0000313" key="5">
    <source>
        <dbReference type="Proteomes" id="UP000218231"/>
    </source>
</evidence>
<evidence type="ECO:0000256" key="2">
    <source>
        <dbReference type="SAM" id="SignalP"/>
    </source>
</evidence>
<dbReference type="InterPro" id="IPR000086">
    <property type="entry name" value="NUDIX_hydrolase_dom"/>
</dbReference>
<keyword evidence="2" id="KW-0732">Signal</keyword>
<evidence type="ECO:0000259" key="3">
    <source>
        <dbReference type="PROSITE" id="PS51462"/>
    </source>
</evidence>
<dbReference type="Gene3D" id="3.90.79.10">
    <property type="entry name" value="Nucleoside Triphosphate Pyrophosphohydrolase"/>
    <property type="match status" value="1"/>
</dbReference>
<dbReference type="OrthoDB" id="10249920at2759"/>
<sequence length="214" mass="24386">MRSFISILFFLHVYANGEGAGLEILQSRKPCVGKYSNYKVIQFKTKSGKIGRWEILNTIRHPSPDNVNGVSAIVRVRNATGTYFLFNKQFRVPTQSWTIEFPAGVVDTNETAKEAALRELREETGYHAANVTFESKGRQPTFSSRTDDLQKHVLIDCQSTDLKQASPEDEELTYPLFIKESDLWHEIRRLETKYDIASNVYTFAMGIAIRDGLI</sequence>
<dbReference type="GO" id="GO:0047631">
    <property type="term" value="F:ADP-ribose diphosphatase activity"/>
    <property type="evidence" value="ECO:0007669"/>
    <property type="project" value="TreeGrafter"/>
</dbReference>
<dbReference type="Pfam" id="PF00293">
    <property type="entry name" value="NUDIX"/>
    <property type="match status" value="1"/>
</dbReference>
<dbReference type="EMBL" id="LIAE01006917">
    <property type="protein sequence ID" value="PAV83837.1"/>
    <property type="molecule type" value="Genomic_DNA"/>
</dbReference>
<dbReference type="Proteomes" id="UP000218231">
    <property type="component" value="Unassembled WGS sequence"/>
</dbReference>
<feature type="signal peptide" evidence="2">
    <location>
        <begin position="1"/>
        <end position="19"/>
    </location>
</feature>
<dbReference type="PROSITE" id="PS51462">
    <property type="entry name" value="NUDIX"/>
    <property type="match status" value="1"/>
</dbReference>
<dbReference type="AlphaFoldDB" id="A0A2A2LCP8"/>
<feature type="chain" id="PRO_5012742472" description="Nudix hydrolase domain-containing protein" evidence="2">
    <location>
        <begin position="20"/>
        <end position="214"/>
    </location>
</feature>
<evidence type="ECO:0000313" key="4">
    <source>
        <dbReference type="EMBL" id="PAV83837.1"/>
    </source>
</evidence>
<dbReference type="GO" id="GO:0006753">
    <property type="term" value="P:nucleoside phosphate metabolic process"/>
    <property type="evidence" value="ECO:0007669"/>
    <property type="project" value="TreeGrafter"/>
</dbReference>
<dbReference type="PROSITE" id="PS00893">
    <property type="entry name" value="NUDIX_BOX"/>
    <property type="match status" value="1"/>
</dbReference>
<evidence type="ECO:0000256" key="1">
    <source>
        <dbReference type="ARBA" id="ARBA00022801"/>
    </source>
</evidence>
<reference evidence="4" key="1">
    <citation type="journal article" date="2017" name="Curr. Biol.">
        <title>Genome architecture and evolution of a unichromosomal asexual nematode.</title>
        <authorList>
            <person name="Fradin H."/>
            <person name="Zegar C."/>
            <person name="Gutwein M."/>
            <person name="Lucas J."/>
            <person name="Kovtun M."/>
            <person name="Corcoran D."/>
            <person name="Baugh L.R."/>
            <person name="Kiontke K."/>
            <person name="Gunsalus K."/>
            <person name="Fitch D.H."/>
            <person name="Piano F."/>
        </authorList>
    </citation>
    <scope>NUCLEOTIDE SEQUENCE [LARGE SCALE GENOMIC DNA]</scope>
    <source>
        <strain evidence="4">PF1309</strain>
    </source>
</reference>
<dbReference type="InterPro" id="IPR015797">
    <property type="entry name" value="NUDIX_hydrolase-like_dom_sf"/>
</dbReference>
<dbReference type="PANTHER" id="PTHR11839">
    <property type="entry name" value="UDP/ADP-SUGAR PYROPHOSPHATASE"/>
    <property type="match status" value="1"/>
</dbReference>
<keyword evidence="5" id="KW-1185">Reference proteome</keyword>
<name>A0A2A2LCP8_9BILA</name>
<proteinExistence type="predicted"/>
<feature type="domain" description="Nudix hydrolase" evidence="3">
    <location>
        <begin position="65"/>
        <end position="202"/>
    </location>
</feature>
<organism evidence="4 5">
    <name type="scientific">Diploscapter pachys</name>
    <dbReference type="NCBI Taxonomy" id="2018661"/>
    <lineage>
        <taxon>Eukaryota</taxon>
        <taxon>Metazoa</taxon>
        <taxon>Ecdysozoa</taxon>
        <taxon>Nematoda</taxon>
        <taxon>Chromadorea</taxon>
        <taxon>Rhabditida</taxon>
        <taxon>Rhabditina</taxon>
        <taxon>Rhabditomorpha</taxon>
        <taxon>Rhabditoidea</taxon>
        <taxon>Rhabditidae</taxon>
        <taxon>Diploscapter</taxon>
    </lineage>
</organism>
<dbReference type="PANTHER" id="PTHR11839:SF1">
    <property type="entry name" value="ADP-SUGAR PYROPHOSPHATASE"/>
    <property type="match status" value="1"/>
</dbReference>
<dbReference type="SUPFAM" id="SSF55811">
    <property type="entry name" value="Nudix"/>
    <property type="match status" value="1"/>
</dbReference>